<reference evidence="9 10" key="1">
    <citation type="journal article" date="2019" name="Genome Biol. Evol.">
        <title>Insights into the evolution of the New World diploid cottons (Gossypium, subgenus Houzingenia) based on genome sequencing.</title>
        <authorList>
            <person name="Grover C.E."/>
            <person name="Arick M.A. 2nd"/>
            <person name="Thrash A."/>
            <person name="Conover J.L."/>
            <person name="Sanders W.S."/>
            <person name="Peterson D.G."/>
            <person name="Frelichowski J.E."/>
            <person name="Scheffler J.A."/>
            <person name="Scheffler B.E."/>
            <person name="Wendel J.F."/>
        </authorList>
    </citation>
    <scope>NUCLEOTIDE SEQUENCE [LARGE SCALE GENOMIC DNA]</scope>
    <source>
        <strain evidence="9">27</strain>
        <tissue evidence="9">Leaf</tissue>
    </source>
</reference>
<comment type="caution">
    <text evidence="8">Lacks conserved residue(s) required for the propagation of feature annotation.</text>
</comment>
<comment type="subcellular location">
    <subcellularLocation>
        <location evidence="1 8">Endoplasmic reticulum membrane</location>
        <topology evidence="1 8">Multi-pass membrane protein</topology>
    </subcellularLocation>
</comment>
<feature type="transmembrane region" description="Helical" evidence="8">
    <location>
        <begin position="219"/>
        <end position="237"/>
    </location>
</feature>
<evidence type="ECO:0000256" key="5">
    <source>
        <dbReference type="ARBA" id="ARBA00022824"/>
    </source>
</evidence>
<dbReference type="Proteomes" id="UP000593561">
    <property type="component" value="Unassembled WGS sequence"/>
</dbReference>
<keyword evidence="4 8" id="KW-0812">Transmembrane</keyword>
<dbReference type="AlphaFoldDB" id="A0A7J8SJD2"/>
<dbReference type="GO" id="GO:0006506">
    <property type="term" value="P:GPI anchor biosynthetic process"/>
    <property type="evidence" value="ECO:0007669"/>
    <property type="project" value="TreeGrafter"/>
</dbReference>
<dbReference type="GO" id="GO:0005789">
    <property type="term" value="C:endoplasmic reticulum membrane"/>
    <property type="evidence" value="ECO:0007669"/>
    <property type="project" value="UniProtKB-SubCell"/>
</dbReference>
<dbReference type="Pfam" id="PF03901">
    <property type="entry name" value="Glyco_transf_22"/>
    <property type="match status" value="2"/>
</dbReference>
<dbReference type="InterPro" id="IPR005599">
    <property type="entry name" value="GPI_mannosylTrfase"/>
</dbReference>
<keyword evidence="3" id="KW-0808">Transferase</keyword>
<evidence type="ECO:0000256" key="1">
    <source>
        <dbReference type="ARBA" id="ARBA00004477"/>
    </source>
</evidence>
<evidence type="ECO:0000313" key="9">
    <source>
        <dbReference type="EMBL" id="MBA0626228.1"/>
    </source>
</evidence>
<protein>
    <recommendedName>
        <fullName evidence="8">Mannosyltransferase</fullName>
        <ecNumber evidence="8">2.4.1.-</ecNumber>
    </recommendedName>
</protein>
<feature type="transmembrane region" description="Helical" evidence="8">
    <location>
        <begin position="18"/>
        <end position="36"/>
    </location>
</feature>
<proteinExistence type="inferred from homology"/>
<evidence type="ECO:0000256" key="7">
    <source>
        <dbReference type="ARBA" id="ARBA00023136"/>
    </source>
</evidence>
<evidence type="ECO:0000256" key="2">
    <source>
        <dbReference type="ARBA" id="ARBA00022676"/>
    </source>
</evidence>
<evidence type="ECO:0000313" key="10">
    <source>
        <dbReference type="Proteomes" id="UP000593561"/>
    </source>
</evidence>
<keyword evidence="5 8" id="KW-0256">Endoplasmic reticulum</keyword>
<evidence type="ECO:0000256" key="3">
    <source>
        <dbReference type="ARBA" id="ARBA00022679"/>
    </source>
</evidence>
<evidence type="ECO:0000256" key="6">
    <source>
        <dbReference type="ARBA" id="ARBA00022989"/>
    </source>
</evidence>
<keyword evidence="2 8" id="KW-0328">Glycosyltransferase</keyword>
<dbReference type="EC" id="2.4.1.-" evidence="8"/>
<comment type="similarity">
    <text evidence="8">Belongs to the glycosyltransferase 22 family.</text>
</comment>
<sequence>MSRYGHLTWEWEEGIRSYLHPMMFALFYKLLALLRLDTPCVMIKAPRLLQSIFSAVGDLYLYKLSFALFGDGVAKWALFSQLANWFMFFCFNRTFSNSLETTLTLVGLYYWPSVRSSLNKAPSGSRKWGLALAALACAIRPTSAVTWVYVGLLELYSTHDRLRFIFVELIPIGFVLPVLPISLIFAGYSLAALEERGSRNGEKKISSCICNKWPSRKQLAIFFLLASNIPMALYMSLIHQRGTEDAMNYLSKEAAKGKVKSIVFLMPCHATPYYSTLHNNLPMRFLDCAPSKGMPAESDHFMMDPVSFAVDFAKNWSHPSHIVLFDSEERHLKDFLVSHSFREVRRFFHAHFKVDRDLQASVVVYAMTDT</sequence>
<organism evidence="9 10">
    <name type="scientific">Gossypium davidsonii</name>
    <name type="common">Davidson's cotton</name>
    <name type="synonym">Gossypium klotzschianum subsp. davidsonii</name>
    <dbReference type="NCBI Taxonomy" id="34287"/>
    <lineage>
        <taxon>Eukaryota</taxon>
        <taxon>Viridiplantae</taxon>
        <taxon>Streptophyta</taxon>
        <taxon>Embryophyta</taxon>
        <taxon>Tracheophyta</taxon>
        <taxon>Spermatophyta</taxon>
        <taxon>Magnoliopsida</taxon>
        <taxon>eudicotyledons</taxon>
        <taxon>Gunneridae</taxon>
        <taxon>Pentapetalae</taxon>
        <taxon>rosids</taxon>
        <taxon>malvids</taxon>
        <taxon>Malvales</taxon>
        <taxon>Malvaceae</taxon>
        <taxon>Malvoideae</taxon>
        <taxon>Gossypium</taxon>
    </lineage>
</organism>
<evidence type="ECO:0000256" key="4">
    <source>
        <dbReference type="ARBA" id="ARBA00022692"/>
    </source>
</evidence>
<dbReference type="PANTHER" id="PTHR22760:SF4">
    <property type="entry name" value="GPI MANNOSYLTRANSFERASE 3"/>
    <property type="match status" value="1"/>
</dbReference>
<name>A0A7J8SJD2_GOSDV</name>
<keyword evidence="7 8" id="KW-0472">Membrane</keyword>
<dbReference type="EMBL" id="JABFAC010000010">
    <property type="protein sequence ID" value="MBA0626228.1"/>
    <property type="molecule type" value="Genomic_DNA"/>
</dbReference>
<feature type="transmembrane region" description="Helical" evidence="8">
    <location>
        <begin position="130"/>
        <end position="150"/>
    </location>
</feature>
<dbReference type="GO" id="GO:0000026">
    <property type="term" value="F:alpha-1,2-mannosyltransferase activity"/>
    <property type="evidence" value="ECO:0007669"/>
    <property type="project" value="TreeGrafter"/>
</dbReference>
<keyword evidence="10" id="KW-1185">Reference proteome</keyword>
<feature type="transmembrane region" description="Helical" evidence="8">
    <location>
        <begin position="170"/>
        <end position="193"/>
    </location>
</feature>
<accession>A0A7J8SJD2</accession>
<evidence type="ECO:0000256" key="8">
    <source>
        <dbReference type="RuleBase" id="RU363075"/>
    </source>
</evidence>
<dbReference type="PANTHER" id="PTHR22760">
    <property type="entry name" value="GLYCOSYLTRANSFERASE"/>
    <property type="match status" value="1"/>
</dbReference>
<comment type="caution">
    <text evidence="9">The sequence shown here is derived from an EMBL/GenBank/DDBJ whole genome shotgun (WGS) entry which is preliminary data.</text>
</comment>
<gene>
    <name evidence="9" type="ORF">Godav_003934</name>
</gene>
<keyword evidence="6 8" id="KW-1133">Transmembrane helix</keyword>